<evidence type="ECO:0000313" key="1">
    <source>
        <dbReference type="EMBL" id="KIL42098.1"/>
    </source>
</evidence>
<protein>
    <submittedName>
        <fullName evidence="1">Uncharacterized protein</fullName>
    </submittedName>
</protein>
<dbReference type="Proteomes" id="UP000031967">
    <property type="component" value="Unassembled WGS sequence"/>
</dbReference>
<gene>
    <name evidence="1" type="ORF">SD70_02640</name>
</gene>
<comment type="caution">
    <text evidence="1">The sequence shown here is derived from an EMBL/GenBank/DDBJ whole genome shotgun (WGS) entry which is preliminary data.</text>
</comment>
<proteinExistence type="predicted"/>
<dbReference type="EMBL" id="JXAK01000003">
    <property type="protein sequence ID" value="KIL42098.1"/>
    <property type="molecule type" value="Genomic_DNA"/>
</dbReference>
<reference evidence="1 2" key="1">
    <citation type="submission" date="2014-12" db="EMBL/GenBank/DDBJ databases">
        <title>Draft genome sequence of Paenibacillus kamchatkensis strain B-2647.</title>
        <authorList>
            <person name="Karlyshev A.V."/>
            <person name="Kudryashova E.B."/>
        </authorList>
    </citation>
    <scope>NUCLEOTIDE SEQUENCE [LARGE SCALE GENOMIC DNA]</scope>
    <source>
        <strain evidence="1 2">VKM B-2647</strain>
    </source>
</reference>
<sequence length="90" mass="9981">MGLFVCDNCGCVENTALGHYWAKNIVAFPTYPHGTALCTECMPDKYADGRPNPEGGKWHGKFPKVKWDGKREVLNRTAGKEITHDLGSNE</sequence>
<evidence type="ECO:0000313" key="2">
    <source>
        <dbReference type="Proteomes" id="UP000031967"/>
    </source>
</evidence>
<keyword evidence="2" id="KW-1185">Reference proteome</keyword>
<name>A0ABR5AML3_9BACL</name>
<organism evidence="1 2">
    <name type="scientific">Gordoniibacillus kamchatkensis</name>
    <dbReference type="NCBI Taxonomy" id="1590651"/>
    <lineage>
        <taxon>Bacteria</taxon>
        <taxon>Bacillati</taxon>
        <taxon>Bacillota</taxon>
        <taxon>Bacilli</taxon>
        <taxon>Bacillales</taxon>
        <taxon>Paenibacillaceae</taxon>
        <taxon>Gordoniibacillus</taxon>
    </lineage>
</organism>
<accession>A0ABR5AML3</accession>